<evidence type="ECO:0000313" key="5">
    <source>
        <dbReference type="Proteomes" id="UP000007257"/>
    </source>
</evidence>
<dbReference type="InterPro" id="IPR016181">
    <property type="entry name" value="Acyl_CoA_acyltransferase"/>
</dbReference>
<name>A0A0H3FER5_RAHSY</name>
<evidence type="ECO:0000256" key="1">
    <source>
        <dbReference type="HAMAP-Rule" id="MF_02018"/>
    </source>
</evidence>
<evidence type="ECO:0000259" key="2">
    <source>
        <dbReference type="PROSITE" id="PS51186"/>
    </source>
</evidence>
<dbReference type="GO" id="GO:0031638">
    <property type="term" value="P:zymogen activation"/>
    <property type="evidence" value="ECO:0007669"/>
    <property type="project" value="InterPro"/>
</dbReference>
<evidence type="ECO:0000313" key="4">
    <source>
        <dbReference type="EMBL" id="MFD3225280.1"/>
    </source>
</evidence>
<dbReference type="OrthoDB" id="5736859at2"/>
<comment type="similarity">
    <text evidence="1">Belongs to the PanZ/PanM family.</text>
</comment>
<proteinExistence type="inferred from homology"/>
<reference evidence="3 5" key="2">
    <citation type="journal article" date="2012" name="J. Bacteriol.">
        <title>Complete Genome Sequence of Rahnella sp. Strain Y9602, a Gammaproteobacterium Isolate from Metal- and Radionuclide-Contaminated Soil.</title>
        <authorList>
            <person name="Martinez R.J."/>
            <person name="Bruce D."/>
            <person name="Detter C."/>
            <person name="Goodwin L.A."/>
            <person name="Han J."/>
            <person name="Han C.S."/>
            <person name="Held B."/>
            <person name="Land M.L."/>
            <person name="Mikhailova N."/>
            <person name="Nolan M."/>
            <person name="Pennacchio L."/>
            <person name="Pitluck S."/>
            <person name="Tapia R."/>
            <person name="Woyke T."/>
            <person name="Sobecky P.A."/>
        </authorList>
    </citation>
    <scope>NUCLEOTIDE SEQUENCE [LARGE SCALE GENOMIC DNA]</scope>
    <source>
        <strain evidence="3 5">Y9602</strain>
    </source>
</reference>
<feature type="binding site" evidence="1">
    <location>
        <begin position="68"/>
        <end position="70"/>
    </location>
    <ligand>
        <name>CoA</name>
        <dbReference type="ChEBI" id="CHEBI:57287"/>
    </ligand>
</feature>
<keyword evidence="1" id="KW-0566">Pantothenate biosynthesis</keyword>
<reference evidence="5" key="1">
    <citation type="submission" date="2011-01" db="EMBL/GenBank/DDBJ databases">
        <title>Complete sequence of chromosome of Rahnella sp. Y9602.</title>
        <authorList>
            <consortium name="US DOE Joint Genome Institute"/>
            <person name="Lucas S."/>
            <person name="Copeland A."/>
            <person name="Lapidus A."/>
            <person name="Cheng J.-F."/>
            <person name="Goodwin L."/>
            <person name="Pitluck S."/>
            <person name="Lu M."/>
            <person name="Detter J.C."/>
            <person name="Han C."/>
            <person name="Tapia R."/>
            <person name="Land M."/>
            <person name="Hauser L."/>
            <person name="Kyrpides N."/>
            <person name="Ivanova N."/>
            <person name="Ovchinnikova G."/>
            <person name="Pagani I."/>
            <person name="Sobecky P.A."/>
            <person name="Martinez R.J."/>
            <person name="Woyke T."/>
        </authorList>
    </citation>
    <scope>NUCLEOTIDE SEQUENCE [LARGE SCALE GENOMIC DNA]</scope>
    <source>
        <strain evidence="5">Y9602</strain>
    </source>
</reference>
<dbReference type="GO" id="GO:0015940">
    <property type="term" value="P:pantothenate biosynthetic process"/>
    <property type="evidence" value="ECO:0007669"/>
    <property type="project" value="UniProtKB-UniRule"/>
</dbReference>
<dbReference type="AlphaFoldDB" id="A0A0H3FER5"/>
<dbReference type="GO" id="GO:0016747">
    <property type="term" value="F:acyltransferase activity, transferring groups other than amino-acyl groups"/>
    <property type="evidence" value="ECO:0007669"/>
    <property type="project" value="InterPro"/>
</dbReference>
<keyword evidence="6" id="KW-1185">Reference proteome</keyword>
<comment type="function">
    <text evidence="1">Controls both the activation and catalytic activity of PanD in a coenzyme A (CoA)-dependent fashion.</text>
</comment>
<feature type="binding site" evidence="1">
    <location>
        <begin position="74"/>
        <end position="81"/>
    </location>
    <ligand>
        <name>CoA</name>
        <dbReference type="ChEBI" id="CHEBI:57287"/>
    </ligand>
</feature>
<dbReference type="NCBIfam" id="NF033213">
    <property type="entry name" value="matur_PanM"/>
    <property type="match status" value="1"/>
</dbReference>
<dbReference type="EMBL" id="JBHUCJ010000046">
    <property type="protein sequence ID" value="MFD3225280.1"/>
    <property type="molecule type" value="Genomic_DNA"/>
</dbReference>
<dbReference type="eggNOG" id="COG0456">
    <property type="taxonomic scope" value="Bacteria"/>
</dbReference>
<dbReference type="InterPro" id="IPR032900">
    <property type="entry name" value="PanZ"/>
</dbReference>
<dbReference type="HOGENOM" id="CLU_135649_0_0_6"/>
<dbReference type="PROSITE" id="PS51186">
    <property type="entry name" value="GNAT"/>
    <property type="match status" value="1"/>
</dbReference>
<keyword evidence="3" id="KW-0808">Transferase</keyword>
<reference evidence="4 6" key="3">
    <citation type="submission" date="2024-09" db="EMBL/GenBank/DDBJ databases">
        <title>Genomes of Rahnella.</title>
        <authorList>
            <person name="Mnguni F.C."/>
            <person name="Shin G.Y."/>
            <person name="Coutinho T."/>
        </authorList>
    </citation>
    <scope>NUCLEOTIDE SEQUENCE [LARGE SCALE GENOMIC DNA]</scope>
    <source>
        <strain evidence="4 6">20WA0057</strain>
    </source>
</reference>
<dbReference type="EMBL" id="CP002505">
    <property type="protein sequence ID" value="ADW75782.1"/>
    <property type="molecule type" value="Genomic_DNA"/>
</dbReference>
<accession>A0A0H3FER5</accession>
<dbReference type="KEGG" id="rah:Rahaq_4194"/>
<feature type="domain" description="N-acetyltransferase" evidence="2">
    <location>
        <begin position="3"/>
        <end position="126"/>
    </location>
</feature>
<dbReference type="Proteomes" id="UP000007257">
    <property type="component" value="Chromosome"/>
</dbReference>
<protein>
    <recommendedName>
        <fullName evidence="1">PanD regulatory factor</fullName>
    </recommendedName>
</protein>
<organism evidence="3 5">
    <name type="scientific">Rahnella sp. (strain Y9602)</name>
    <dbReference type="NCBI Taxonomy" id="2703885"/>
    <lineage>
        <taxon>Bacteria</taxon>
        <taxon>Pseudomonadati</taxon>
        <taxon>Pseudomonadota</taxon>
        <taxon>Gammaproteobacteria</taxon>
        <taxon>Enterobacterales</taxon>
        <taxon>Yersiniaceae</taxon>
        <taxon>Rahnella</taxon>
    </lineage>
</organism>
<evidence type="ECO:0000313" key="6">
    <source>
        <dbReference type="Proteomes" id="UP001598201"/>
    </source>
</evidence>
<dbReference type="RefSeq" id="WP_013577469.1">
    <property type="nucleotide sequence ID" value="NC_015061.1"/>
</dbReference>
<dbReference type="CDD" id="cd04301">
    <property type="entry name" value="NAT_SF"/>
    <property type="match status" value="1"/>
</dbReference>
<evidence type="ECO:0000313" key="3">
    <source>
        <dbReference type="EMBL" id="ADW75782.1"/>
    </source>
</evidence>
<dbReference type="Proteomes" id="UP001598201">
    <property type="component" value="Unassembled WGS sequence"/>
</dbReference>
<dbReference type="InterPro" id="IPR040448">
    <property type="entry name" value="PanZ_GNAT"/>
</dbReference>
<dbReference type="HAMAP" id="MF_02018">
    <property type="entry name" value="PanZ_PanM"/>
    <property type="match status" value="1"/>
</dbReference>
<dbReference type="SUPFAM" id="SSF55729">
    <property type="entry name" value="Acyl-CoA N-acyltransferases (Nat)"/>
    <property type="match status" value="1"/>
</dbReference>
<dbReference type="Gene3D" id="3.40.630.30">
    <property type="match status" value="1"/>
</dbReference>
<comment type="subunit">
    <text evidence="1">Interacts with PanD in the presence of CoA.</text>
</comment>
<sequence>MKLTIQKLTSLSVQDLIDLAKIWPEQTESDWQASLQNNRALFAAVFNERILGAVKIRLDGNQAELSDLLVREVTRRRGVGLYLMEDVQAQLPQVESWTMKADPEPVLDAFMLACGFVREGNVWKKS</sequence>
<dbReference type="Pfam" id="PF12568">
    <property type="entry name" value="PanZ"/>
    <property type="match status" value="1"/>
</dbReference>
<gene>
    <name evidence="1" type="primary">panZ</name>
    <name evidence="4" type="synonym">panM</name>
    <name evidence="3" type="ordered locus">Rahaq_4194</name>
    <name evidence="4" type="ORF">ACFPK4_17215</name>
</gene>
<dbReference type="InterPro" id="IPR000182">
    <property type="entry name" value="GNAT_dom"/>
</dbReference>